<evidence type="ECO:0000259" key="5">
    <source>
        <dbReference type="PROSITE" id="PS50931"/>
    </source>
</evidence>
<keyword evidence="4" id="KW-0804">Transcription</keyword>
<dbReference type="InterPro" id="IPR036390">
    <property type="entry name" value="WH_DNA-bd_sf"/>
</dbReference>
<reference evidence="6 7" key="1">
    <citation type="submission" date="2020-08" db="EMBL/GenBank/DDBJ databases">
        <title>The genome sequence of type strain Novosphingobium flavum NBRC 111647.</title>
        <authorList>
            <person name="Liu Y."/>
        </authorList>
    </citation>
    <scope>NUCLEOTIDE SEQUENCE [LARGE SCALE GENOMIC DNA]</scope>
    <source>
        <strain evidence="6 7">NBRC 111647</strain>
    </source>
</reference>
<organism evidence="6 7">
    <name type="scientific">Novosphingobium flavum</name>
    <dbReference type="NCBI Taxonomy" id="1778672"/>
    <lineage>
        <taxon>Bacteria</taxon>
        <taxon>Pseudomonadati</taxon>
        <taxon>Pseudomonadota</taxon>
        <taxon>Alphaproteobacteria</taxon>
        <taxon>Sphingomonadales</taxon>
        <taxon>Sphingomonadaceae</taxon>
        <taxon>Novosphingobium</taxon>
    </lineage>
</organism>
<dbReference type="FunFam" id="1.10.10.10:FF:000001">
    <property type="entry name" value="LysR family transcriptional regulator"/>
    <property type="match status" value="1"/>
</dbReference>
<evidence type="ECO:0000313" key="6">
    <source>
        <dbReference type="EMBL" id="MBC2666124.1"/>
    </source>
</evidence>
<dbReference type="InterPro" id="IPR036388">
    <property type="entry name" value="WH-like_DNA-bd_sf"/>
</dbReference>
<dbReference type="GO" id="GO:0005829">
    <property type="term" value="C:cytosol"/>
    <property type="evidence" value="ECO:0007669"/>
    <property type="project" value="TreeGrafter"/>
</dbReference>
<comment type="similarity">
    <text evidence="1">Belongs to the LysR transcriptional regulatory family.</text>
</comment>
<dbReference type="GO" id="GO:0003700">
    <property type="term" value="F:DNA-binding transcription factor activity"/>
    <property type="evidence" value="ECO:0007669"/>
    <property type="project" value="InterPro"/>
</dbReference>
<sequence length="299" mass="32401">MQLQHLRYFTALARERHFARAASACGVSQPTLSAGLSALEHDLGKRLIERDRRFIGLTEEGAAILPWAEQVLGAVRGLTHASAALSVELQGEFRLAAIPAALPLVGAFGEALLAQNRGLAMSVHSQTSREIERGLAANTFDAGITYLDHEPAGNVLSVPLHEEQYLFVARRGTGFDGRTCVDWAEVAEMRLCLLHQGMQFRRILDRQFADCGLSVMPPAIADSYVSLLSLVRSGEFVTIFPAAYADLVSGLDWCLFLPFDAEPAPRRIGLVVVDRDPMGPMARAGLLAAQALQRVGKVG</sequence>
<dbReference type="SUPFAM" id="SSF53850">
    <property type="entry name" value="Periplasmic binding protein-like II"/>
    <property type="match status" value="1"/>
</dbReference>
<keyword evidence="7" id="KW-1185">Reference proteome</keyword>
<dbReference type="RefSeq" id="WP_185664427.1">
    <property type="nucleotide sequence ID" value="NZ_JACLAW010000008.1"/>
</dbReference>
<dbReference type="AlphaFoldDB" id="A0A7X1FSD9"/>
<evidence type="ECO:0000256" key="1">
    <source>
        <dbReference type="ARBA" id="ARBA00009437"/>
    </source>
</evidence>
<dbReference type="PRINTS" id="PR00039">
    <property type="entry name" value="HTHLYSR"/>
</dbReference>
<gene>
    <name evidence="6" type="ORF">H7F51_11405</name>
</gene>
<dbReference type="InterPro" id="IPR005119">
    <property type="entry name" value="LysR_subst-bd"/>
</dbReference>
<evidence type="ECO:0000313" key="7">
    <source>
        <dbReference type="Proteomes" id="UP000566813"/>
    </source>
</evidence>
<evidence type="ECO:0000256" key="3">
    <source>
        <dbReference type="ARBA" id="ARBA00023125"/>
    </source>
</evidence>
<protein>
    <submittedName>
        <fullName evidence="6">LysR family transcriptional regulator</fullName>
    </submittedName>
</protein>
<dbReference type="Pfam" id="PF03466">
    <property type="entry name" value="LysR_substrate"/>
    <property type="match status" value="1"/>
</dbReference>
<dbReference type="PANTHER" id="PTHR30419">
    <property type="entry name" value="HTH-TYPE TRANSCRIPTIONAL REGULATOR YBHD"/>
    <property type="match status" value="1"/>
</dbReference>
<proteinExistence type="inferred from homology"/>
<dbReference type="CDD" id="cd05466">
    <property type="entry name" value="PBP2_LTTR_substrate"/>
    <property type="match status" value="1"/>
</dbReference>
<dbReference type="Gene3D" id="3.40.190.10">
    <property type="entry name" value="Periplasmic binding protein-like II"/>
    <property type="match status" value="2"/>
</dbReference>
<dbReference type="SUPFAM" id="SSF46785">
    <property type="entry name" value="Winged helix' DNA-binding domain"/>
    <property type="match status" value="1"/>
</dbReference>
<dbReference type="PANTHER" id="PTHR30419:SF31">
    <property type="entry name" value="BLR3139 PROTEIN"/>
    <property type="match status" value="1"/>
</dbReference>
<keyword evidence="2" id="KW-0805">Transcription regulation</keyword>
<dbReference type="Pfam" id="PF00126">
    <property type="entry name" value="HTH_1"/>
    <property type="match status" value="1"/>
</dbReference>
<evidence type="ECO:0000256" key="2">
    <source>
        <dbReference type="ARBA" id="ARBA00023015"/>
    </source>
</evidence>
<comment type="caution">
    <text evidence="6">The sequence shown here is derived from an EMBL/GenBank/DDBJ whole genome shotgun (WGS) entry which is preliminary data.</text>
</comment>
<feature type="domain" description="HTH lysR-type" evidence="5">
    <location>
        <begin position="1"/>
        <end position="58"/>
    </location>
</feature>
<evidence type="ECO:0000256" key="4">
    <source>
        <dbReference type="ARBA" id="ARBA00023163"/>
    </source>
</evidence>
<dbReference type="Proteomes" id="UP000566813">
    <property type="component" value="Unassembled WGS sequence"/>
</dbReference>
<dbReference type="InterPro" id="IPR000847">
    <property type="entry name" value="LysR_HTH_N"/>
</dbReference>
<keyword evidence="3" id="KW-0238">DNA-binding</keyword>
<dbReference type="GO" id="GO:0003677">
    <property type="term" value="F:DNA binding"/>
    <property type="evidence" value="ECO:0007669"/>
    <property type="project" value="UniProtKB-KW"/>
</dbReference>
<dbReference type="Gene3D" id="1.10.10.10">
    <property type="entry name" value="Winged helix-like DNA-binding domain superfamily/Winged helix DNA-binding domain"/>
    <property type="match status" value="1"/>
</dbReference>
<dbReference type="PROSITE" id="PS50931">
    <property type="entry name" value="HTH_LYSR"/>
    <property type="match status" value="1"/>
</dbReference>
<accession>A0A7X1FSD9</accession>
<dbReference type="InterPro" id="IPR050950">
    <property type="entry name" value="HTH-type_LysR_regulators"/>
</dbReference>
<name>A0A7X1FSD9_9SPHN</name>
<dbReference type="EMBL" id="JACLAW010000008">
    <property type="protein sequence ID" value="MBC2666124.1"/>
    <property type="molecule type" value="Genomic_DNA"/>
</dbReference>